<dbReference type="Gene3D" id="1.10.357.10">
    <property type="entry name" value="Tetracycline Repressor, domain 2"/>
    <property type="match status" value="1"/>
</dbReference>
<keyword evidence="1" id="KW-0805">Transcription regulation</keyword>
<comment type="caution">
    <text evidence="6">The sequence shown here is derived from an EMBL/GenBank/DDBJ whole genome shotgun (WGS) entry which is preliminary data.</text>
</comment>
<dbReference type="PRINTS" id="PR00455">
    <property type="entry name" value="HTHTETR"/>
</dbReference>
<dbReference type="SUPFAM" id="SSF46689">
    <property type="entry name" value="Homeodomain-like"/>
    <property type="match status" value="1"/>
</dbReference>
<dbReference type="AlphaFoldDB" id="A0A8I0G3H0"/>
<dbReference type="Pfam" id="PF00440">
    <property type="entry name" value="TetR_N"/>
    <property type="match status" value="1"/>
</dbReference>
<dbReference type="PANTHER" id="PTHR30055">
    <property type="entry name" value="HTH-TYPE TRANSCRIPTIONAL REGULATOR RUTR"/>
    <property type="match status" value="1"/>
</dbReference>
<dbReference type="EMBL" id="JACWMT010000004">
    <property type="protein sequence ID" value="MBD1272209.1"/>
    <property type="molecule type" value="Genomic_DNA"/>
</dbReference>
<feature type="domain" description="HTH tetR-type" evidence="5">
    <location>
        <begin position="11"/>
        <end position="71"/>
    </location>
</feature>
<evidence type="ECO:0000313" key="8">
    <source>
        <dbReference type="Proteomes" id="UP000587211"/>
    </source>
</evidence>
<dbReference type="InterPro" id="IPR001647">
    <property type="entry name" value="HTH_TetR"/>
</dbReference>
<evidence type="ECO:0000256" key="3">
    <source>
        <dbReference type="ARBA" id="ARBA00023163"/>
    </source>
</evidence>
<accession>A0A8I0G3H0</accession>
<dbReference type="PANTHER" id="PTHR30055:SF234">
    <property type="entry name" value="HTH-TYPE TRANSCRIPTIONAL REGULATOR BETI"/>
    <property type="match status" value="1"/>
</dbReference>
<protein>
    <submittedName>
        <fullName evidence="6 7">AcrR family transcriptional regulator</fullName>
    </submittedName>
</protein>
<gene>
    <name evidence="7" type="ORF">BJ975_001970</name>
    <name evidence="6" type="ORF">IDH50_18335</name>
</gene>
<dbReference type="PROSITE" id="PS01081">
    <property type="entry name" value="HTH_TETR_1"/>
    <property type="match status" value="1"/>
</dbReference>
<name>A0A8I0G3H0_9ACTN</name>
<sequence>MPRSVDPQRHGARRAVIVAAAAAQFAQLGYDRATTAGICRAAGISSGTFFHYFPSKLDVLVAVLTTELESLRESLEQVAREASGLAAVLAHAARIEAEMADDSYVTFVNGLLGVVGEPEVAAALAAESEMVERFLAEHLGRGRRDGDVREDVDLADLVTWVGWLVDGASQGALQRPTGAASPLAAAILALVATRPGVLEPD</sequence>
<dbReference type="PROSITE" id="PS50977">
    <property type="entry name" value="HTH_TETR_2"/>
    <property type="match status" value="1"/>
</dbReference>
<dbReference type="InterPro" id="IPR009057">
    <property type="entry name" value="Homeodomain-like_sf"/>
</dbReference>
<dbReference type="InterPro" id="IPR050109">
    <property type="entry name" value="HTH-type_TetR-like_transc_reg"/>
</dbReference>
<reference evidence="7 8" key="1">
    <citation type="submission" date="2020-07" db="EMBL/GenBank/DDBJ databases">
        <title>Sequencing the genomes of 1000 actinobacteria strains.</title>
        <authorList>
            <person name="Klenk H.-P."/>
        </authorList>
    </citation>
    <scope>NUCLEOTIDE SEQUENCE [LARGE SCALE GENOMIC DNA]</scope>
    <source>
        <strain evidence="7 8">DSM 19087</strain>
    </source>
</reference>
<evidence type="ECO:0000259" key="5">
    <source>
        <dbReference type="PROSITE" id="PS50977"/>
    </source>
</evidence>
<dbReference type="InterPro" id="IPR036271">
    <property type="entry name" value="Tet_transcr_reg_TetR-rel_C_sf"/>
</dbReference>
<organism evidence="6 9">
    <name type="scientific">Aeromicrobium tamlense</name>
    <dbReference type="NCBI Taxonomy" id="375541"/>
    <lineage>
        <taxon>Bacteria</taxon>
        <taxon>Bacillati</taxon>
        <taxon>Actinomycetota</taxon>
        <taxon>Actinomycetes</taxon>
        <taxon>Propionibacteriales</taxon>
        <taxon>Nocardioidaceae</taxon>
        <taxon>Aeromicrobium</taxon>
    </lineage>
</organism>
<dbReference type="Proteomes" id="UP000587211">
    <property type="component" value="Unassembled WGS sequence"/>
</dbReference>
<dbReference type="GO" id="GO:0003700">
    <property type="term" value="F:DNA-binding transcription factor activity"/>
    <property type="evidence" value="ECO:0007669"/>
    <property type="project" value="TreeGrafter"/>
</dbReference>
<evidence type="ECO:0000256" key="1">
    <source>
        <dbReference type="ARBA" id="ARBA00023015"/>
    </source>
</evidence>
<keyword evidence="8" id="KW-1185">Reference proteome</keyword>
<evidence type="ECO:0000256" key="2">
    <source>
        <dbReference type="ARBA" id="ARBA00023125"/>
    </source>
</evidence>
<evidence type="ECO:0000313" key="6">
    <source>
        <dbReference type="EMBL" id="MBD1272209.1"/>
    </source>
</evidence>
<proteinExistence type="predicted"/>
<evidence type="ECO:0000256" key="4">
    <source>
        <dbReference type="PROSITE-ProRule" id="PRU00335"/>
    </source>
</evidence>
<dbReference type="RefSeq" id="WP_179425468.1">
    <property type="nucleotide sequence ID" value="NZ_BAAAMP010000020.1"/>
</dbReference>
<dbReference type="InterPro" id="IPR023772">
    <property type="entry name" value="DNA-bd_HTH_TetR-type_CS"/>
</dbReference>
<evidence type="ECO:0000313" key="7">
    <source>
        <dbReference type="EMBL" id="NYI38595.1"/>
    </source>
</evidence>
<keyword evidence="3" id="KW-0804">Transcription</keyword>
<dbReference type="EMBL" id="JACBZN010000001">
    <property type="protein sequence ID" value="NYI38595.1"/>
    <property type="molecule type" value="Genomic_DNA"/>
</dbReference>
<dbReference type="GO" id="GO:0000976">
    <property type="term" value="F:transcription cis-regulatory region binding"/>
    <property type="evidence" value="ECO:0007669"/>
    <property type="project" value="TreeGrafter"/>
</dbReference>
<feature type="DNA-binding region" description="H-T-H motif" evidence="4">
    <location>
        <begin position="34"/>
        <end position="53"/>
    </location>
</feature>
<dbReference type="Proteomes" id="UP000659061">
    <property type="component" value="Unassembled WGS sequence"/>
</dbReference>
<evidence type="ECO:0000313" key="9">
    <source>
        <dbReference type="Proteomes" id="UP000659061"/>
    </source>
</evidence>
<keyword evidence="2 4" id="KW-0238">DNA-binding</keyword>
<reference evidence="6" key="2">
    <citation type="submission" date="2020-09" db="EMBL/GenBank/DDBJ databases">
        <title>Novel species in genus Aeromicrobium.</title>
        <authorList>
            <person name="Zhang G."/>
        </authorList>
    </citation>
    <scope>NUCLEOTIDE SEQUENCE</scope>
    <source>
        <strain evidence="6">SSW1-57</strain>
    </source>
</reference>
<dbReference type="SUPFAM" id="SSF48498">
    <property type="entry name" value="Tetracyclin repressor-like, C-terminal domain"/>
    <property type="match status" value="1"/>
</dbReference>